<gene>
    <name evidence="3" type="ORF">L2764_22425</name>
</gene>
<evidence type="ECO:0000313" key="3">
    <source>
        <dbReference type="EMBL" id="MCL1127161.1"/>
    </source>
</evidence>
<dbReference type="InterPro" id="IPR050266">
    <property type="entry name" value="AB_hydrolase_sf"/>
</dbReference>
<name>A0ABT0LJ58_9GAMM</name>
<dbReference type="EMBL" id="JAKIKS010000132">
    <property type="protein sequence ID" value="MCL1127161.1"/>
    <property type="molecule type" value="Genomic_DNA"/>
</dbReference>
<organism evidence="3 4">
    <name type="scientific">Shewanella surugensis</name>
    <dbReference type="NCBI Taxonomy" id="212020"/>
    <lineage>
        <taxon>Bacteria</taxon>
        <taxon>Pseudomonadati</taxon>
        <taxon>Pseudomonadota</taxon>
        <taxon>Gammaproteobacteria</taxon>
        <taxon>Alteromonadales</taxon>
        <taxon>Shewanellaceae</taxon>
        <taxon>Shewanella</taxon>
    </lineage>
</organism>
<proteinExistence type="predicted"/>
<dbReference type="Gene3D" id="3.40.50.1820">
    <property type="entry name" value="alpha/beta hydrolase"/>
    <property type="match status" value="1"/>
</dbReference>
<sequence>MRCNHLVLPTCLLFILPSFAIASWFEEAKVNVQALASGLMTPDSNEIEIAKAQPFPTQMLGQSAANKDNVQGRYSYFIESIFHSQMLVFETGLAHPQSLLLVHGLGQLGMQDWQDVVPELAKHYHIIAIDLPGFGLSGIPDGRYSPTHYAQVLDEVIARYAKDSVIVMGHSMGGAVSLRFAAMYPNKLERLILVDAAGILEKTAFIKHISGLSIDDMGQNEVSEPSVATENTPSFALPEVLQTKWVQMKDLSGSLIEMGSLNVRATDFLQHSDLSWDLLVAPTPNLNAALSLVEEDFSEEISQLKVPTHVIWGAEDQVAPLRTAKVLRARLPDVSVQIIDHAGHVPMKSHTDAFLSGFEAALSDSTDFHITETHVAEKRWDQFNANTASIDHSAILVCDHENNKSYSGHFKTVNINACSNIQLKNMTTDTLIITDSLVAIENLMIHGSELALKATESVITITNANIHADKGLLLSGSRLDLAGVSINAQGFAIKAEVHSQVLMSVSDIKSVHYQGWAQGGFELEGQTLSSVLLAR</sequence>
<dbReference type="InterPro" id="IPR029058">
    <property type="entry name" value="AB_hydrolase_fold"/>
</dbReference>
<dbReference type="GO" id="GO:0016787">
    <property type="term" value="F:hydrolase activity"/>
    <property type="evidence" value="ECO:0007669"/>
    <property type="project" value="UniProtKB-KW"/>
</dbReference>
<accession>A0ABT0LJ58</accession>
<keyword evidence="4" id="KW-1185">Reference proteome</keyword>
<dbReference type="Pfam" id="PF00561">
    <property type="entry name" value="Abhydrolase_1"/>
    <property type="match status" value="1"/>
</dbReference>
<dbReference type="SUPFAM" id="SSF53474">
    <property type="entry name" value="alpha/beta-Hydrolases"/>
    <property type="match status" value="1"/>
</dbReference>
<dbReference type="PRINTS" id="PR00111">
    <property type="entry name" value="ABHYDROLASE"/>
</dbReference>
<protein>
    <submittedName>
        <fullName evidence="3">Alpha/beta hydrolase</fullName>
    </submittedName>
</protein>
<dbReference type="PANTHER" id="PTHR43798:SF33">
    <property type="entry name" value="HYDROLASE, PUTATIVE (AFU_ORTHOLOGUE AFUA_2G14860)-RELATED"/>
    <property type="match status" value="1"/>
</dbReference>
<dbReference type="InterPro" id="IPR000073">
    <property type="entry name" value="AB_hydrolase_1"/>
</dbReference>
<feature type="signal peptide" evidence="1">
    <location>
        <begin position="1"/>
        <end position="22"/>
    </location>
</feature>
<evidence type="ECO:0000259" key="2">
    <source>
        <dbReference type="Pfam" id="PF00561"/>
    </source>
</evidence>
<evidence type="ECO:0000313" key="4">
    <source>
        <dbReference type="Proteomes" id="UP001203423"/>
    </source>
</evidence>
<keyword evidence="1" id="KW-0732">Signal</keyword>
<reference evidence="3 4" key="1">
    <citation type="submission" date="2022-01" db="EMBL/GenBank/DDBJ databases">
        <title>Whole genome-based taxonomy of the Shewanellaceae.</title>
        <authorList>
            <person name="Martin-Rodriguez A.J."/>
        </authorList>
    </citation>
    <scope>NUCLEOTIDE SEQUENCE [LARGE SCALE GENOMIC DNA]</scope>
    <source>
        <strain evidence="3 4">DSM 17177</strain>
    </source>
</reference>
<feature type="domain" description="AB hydrolase-1" evidence="2">
    <location>
        <begin position="99"/>
        <end position="347"/>
    </location>
</feature>
<dbReference type="PANTHER" id="PTHR43798">
    <property type="entry name" value="MONOACYLGLYCEROL LIPASE"/>
    <property type="match status" value="1"/>
</dbReference>
<feature type="chain" id="PRO_5047529027" evidence="1">
    <location>
        <begin position="23"/>
        <end position="535"/>
    </location>
</feature>
<evidence type="ECO:0000256" key="1">
    <source>
        <dbReference type="SAM" id="SignalP"/>
    </source>
</evidence>
<dbReference type="Proteomes" id="UP001203423">
    <property type="component" value="Unassembled WGS sequence"/>
</dbReference>
<comment type="caution">
    <text evidence="3">The sequence shown here is derived from an EMBL/GenBank/DDBJ whole genome shotgun (WGS) entry which is preliminary data.</text>
</comment>
<keyword evidence="3" id="KW-0378">Hydrolase</keyword>
<dbReference type="RefSeq" id="WP_248942557.1">
    <property type="nucleotide sequence ID" value="NZ_JAKIKS010000132.1"/>
</dbReference>